<dbReference type="Gene3D" id="3.90.650.10">
    <property type="entry name" value="PurM-like C-terminal domain"/>
    <property type="match status" value="1"/>
</dbReference>
<dbReference type="InterPro" id="IPR036676">
    <property type="entry name" value="PurM-like_C_sf"/>
</dbReference>
<keyword evidence="6" id="KW-0547">Nucleotide-binding</keyword>
<sequence length="370" mass="41127">MSKGHSIAYSDVGDDYGTKDPIKKLAQAAAAQTAKHLATLGYKEISDSRGESAFVWQITQNSFMASVIEGLGTKNLIADDMRKITGKTYYDIIAHDTVATIINDLSSSGAKPAVLHAYWAIEDNSWLQDEQRMKDLIRGWKAACDESGVTWGGGETPTLKGIIEPGTADLAGSAIGIISHDKRRIRAERLKKGDRIIFLKSSGINANGISLARAVSKKLPEGYATKLPDNTMFGEALLTKTNIYANLIQDLLDQDIDIHYISNITGHGLRKIMRAPQNFIYKVEKVYPISKLFLFIQQHANLSDSEMYQTYNMRQDYALFLPEKDVEKAQEIISENGFESLNAGYLEEGERKVIIKPKDIVFEGKTLDLR</sequence>
<evidence type="ECO:0000256" key="2">
    <source>
        <dbReference type="ARBA" id="ARBA00010280"/>
    </source>
</evidence>
<dbReference type="EMBL" id="MFCP01000023">
    <property type="protein sequence ID" value="OGE28068.1"/>
    <property type="molecule type" value="Genomic_DNA"/>
</dbReference>
<evidence type="ECO:0000259" key="13">
    <source>
        <dbReference type="Pfam" id="PF02769"/>
    </source>
</evidence>
<dbReference type="GO" id="GO:0006189">
    <property type="term" value="P:'de novo' IMP biosynthetic process"/>
    <property type="evidence" value="ECO:0007669"/>
    <property type="project" value="UniProtKB-UniPathway"/>
</dbReference>
<feature type="domain" description="PurM-like C-terminal" evidence="13">
    <location>
        <begin position="191"/>
        <end position="353"/>
    </location>
</feature>
<reference evidence="14 15" key="1">
    <citation type="journal article" date="2016" name="Nat. Commun.">
        <title>Thousands of microbial genomes shed light on interconnected biogeochemical processes in an aquifer system.</title>
        <authorList>
            <person name="Anantharaman K."/>
            <person name="Brown C.T."/>
            <person name="Hug L.A."/>
            <person name="Sharon I."/>
            <person name="Castelle C.J."/>
            <person name="Probst A.J."/>
            <person name="Thomas B.C."/>
            <person name="Singh A."/>
            <person name="Wilkins M.J."/>
            <person name="Karaoz U."/>
            <person name="Brodie E.L."/>
            <person name="Williams K.H."/>
            <person name="Hubbard S.S."/>
            <person name="Banfield J.F."/>
        </authorList>
    </citation>
    <scope>NUCLEOTIDE SEQUENCE [LARGE SCALE GENOMIC DNA]</scope>
</reference>
<evidence type="ECO:0000256" key="7">
    <source>
        <dbReference type="ARBA" id="ARBA00022840"/>
    </source>
</evidence>
<evidence type="ECO:0000256" key="8">
    <source>
        <dbReference type="ARBA" id="ARBA00031908"/>
    </source>
</evidence>
<dbReference type="SUPFAM" id="SSF55326">
    <property type="entry name" value="PurM N-terminal domain-like"/>
    <property type="match status" value="1"/>
</dbReference>
<evidence type="ECO:0000256" key="9">
    <source>
        <dbReference type="ARBA" id="ARBA00032931"/>
    </source>
</evidence>
<evidence type="ECO:0000256" key="4">
    <source>
        <dbReference type="ARBA" id="ARBA00020367"/>
    </source>
</evidence>
<dbReference type="GO" id="GO:0004637">
    <property type="term" value="F:phosphoribosylamine-glycine ligase activity"/>
    <property type="evidence" value="ECO:0007669"/>
    <property type="project" value="TreeGrafter"/>
</dbReference>
<dbReference type="InterPro" id="IPR010918">
    <property type="entry name" value="PurM-like_C_dom"/>
</dbReference>
<protein>
    <recommendedName>
        <fullName evidence="4">Phosphoribosylformylglycinamidine cyclo-ligase</fullName>
        <ecNumber evidence="3">6.3.3.1</ecNumber>
    </recommendedName>
    <alternativeName>
        <fullName evidence="9">AIR synthase</fullName>
    </alternativeName>
    <alternativeName>
        <fullName evidence="10">AIRS</fullName>
    </alternativeName>
    <alternativeName>
        <fullName evidence="8">Phosphoribosyl-aminoimidazole synthetase</fullName>
    </alternativeName>
</protein>
<evidence type="ECO:0000256" key="5">
    <source>
        <dbReference type="ARBA" id="ARBA00022598"/>
    </source>
</evidence>
<comment type="pathway">
    <text evidence="1">Purine metabolism; IMP biosynthesis via de novo pathway; 5-amino-1-(5-phospho-D-ribosyl)imidazole from N(2)-formyl-N(1)-(5-phospho-D-ribosyl)glycinamide: step 2/2.</text>
</comment>
<keyword evidence="5" id="KW-0436">Ligase</keyword>
<evidence type="ECO:0000259" key="12">
    <source>
        <dbReference type="Pfam" id="PF00586"/>
    </source>
</evidence>
<dbReference type="GO" id="GO:0004641">
    <property type="term" value="F:phosphoribosylformylglycinamidine cyclo-ligase activity"/>
    <property type="evidence" value="ECO:0007669"/>
    <property type="project" value="UniProtKB-EC"/>
</dbReference>
<dbReference type="PANTHER" id="PTHR10520">
    <property type="entry name" value="TRIFUNCTIONAL PURINE BIOSYNTHETIC PROTEIN ADENOSINE-3-RELATED"/>
    <property type="match status" value="1"/>
</dbReference>
<evidence type="ECO:0000256" key="6">
    <source>
        <dbReference type="ARBA" id="ARBA00022741"/>
    </source>
</evidence>
<dbReference type="AlphaFoldDB" id="A0A1F5JHN3"/>
<dbReference type="InterPro" id="IPR004733">
    <property type="entry name" value="PurM_cligase"/>
</dbReference>
<dbReference type="PANTHER" id="PTHR10520:SF12">
    <property type="entry name" value="TRIFUNCTIONAL PURINE BIOSYNTHETIC PROTEIN ADENOSINE-3"/>
    <property type="match status" value="1"/>
</dbReference>
<dbReference type="Pfam" id="PF00586">
    <property type="entry name" value="AIRS"/>
    <property type="match status" value="1"/>
</dbReference>
<dbReference type="GO" id="GO:0005829">
    <property type="term" value="C:cytosol"/>
    <property type="evidence" value="ECO:0007669"/>
    <property type="project" value="TreeGrafter"/>
</dbReference>
<dbReference type="InterPro" id="IPR016188">
    <property type="entry name" value="PurM-like_N"/>
</dbReference>
<evidence type="ECO:0000313" key="14">
    <source>
        <dbReference type="EMBL" id="OGE28068.1"/>
    </source>
</evidence>
<comment type="catalytic activity">
    <reaction evidence="11">
        <text>2-formamido-N(1)-(5-O-phospho-beta-D-ribosyl)acetamidine + ATP = 5-amino-1-(5-phospho-beta-D-ribosyl)imidazole + ADP + phosphate + H(+)</text>
        <dbReference type="Rhea" id="RHEA:23032"/>
        <dbReference type="ChEBI" id="CHEBI:15378"/>
        <dbReference type="ChEBI" id="CHEBI:30616"/>
        <dbReference type="ChEBI" id="CHEBI:43474"/>
        <dbReference type="ChEBI" id="CHEBI:137981"/>
        <dbReference type="ChEBI" id="CHEBI:147287"/>
        <dbReference type="ChEBI" id="CHEBI:456216"/>
        <dbReference type="EC" id="6.3.3.1"/>
    </reaction>
</comment>
<organism evidence="14 15">
    <name type="scientific">Candidatus Daviesbacteria bacterium RIFCSPHIGHO2_01_FULL_40_11</name>
    <dbReference type="NCBI Taxonomy" id="1797762"/>
    <lineage>
        <taxon>Bacteria</taxon>
        <taxon>Candidatus Daviesiibacteriota</taxon>
    </lineage>
</organism>
<evidence type="ECO:0000256" key="1">
    <source>
        <dbReference type="ARBA" id="ARBA00004686"/>
    </source>
</evidence>
<dbReference type="EC" id="6.3.3.1" evidence="3"/>
<proteinExistence type="inferred from homology"/>
<feature type="domain" description="PurM-like N-terminal" evidence="12">
    <location>
        <begin position="50"/>
        <end position="178"/>
    </location>
</feature>
<dbReference type="GO" id="GO:0005524">
    <property type="term" value="F:ATP binding"/>
    <property type="evidence" value="ECO:0007669"/>
    <property type="project" value="UniProtKB-KW"/>
</dbReference>
<keyword evidence="7" id="KW-0067">ATP-binding</keyword>
<dbReference type="SUPFAM" id="SSF56042">
    <property type="entry name" value="PurM C-terminal domain-like"/>
    <property type="match status" value="1"/>
</dbReference>
<dbReference type="Gene3D" id="3.30.1330.10">
    <property type="entry name" value="PurM-like, N-terminal domain"/>
    <property type="match status" value="1"/>
</dbReference>
<evidence type="ECO:0000256" key="10">
    <source>
        <dbReference type="ARBA" id="ARBA00033093"/>
    </source>
</evidence>
<comment type="similarity">
    <text evidence="2">Belongs to the AIR synthase family.</text>
</comment>
<dbReference type="Pfam" id="PF02769">
    <property type="entry name" value="AIRS_C"/>
    <property type="match status" value="1"/>
</dbReference>
<dbReference type="InterPro" id="IPR036921">
    <property type="entry name" value="PurM-like_N_sf"/>
</dbReference>
<dbReference type="Proteomes" id="UP000177555">
    <property type="component" value="Unassembled WGS sequence"/>
</dbReference>
<name>A0A1F5JHN3_9BACT</name>
<dbReference type="GO" id="GO:0046084">
    <property type="term" value="P:adenine biosynthetic process"/>
    <property type="evidence" value="ECO:0007669"/>
    <property type="project" value="TreeGrafter"/>
</dbReference>
<evidence type="ECO:0000256" key="11">
    <source>
        <dbReference type="ARBA" id="ARBA00049057"/>
    </source>
</evidence>
<dbReference type="UniPathway" id="UPA00074">
    <property type="reaction ID" value="UER00129"/>
</dbReference>
<evidence type="ECO:0000256" key="3">
    <source>
        <dbReference type="ARBA" id="ARBA00013047"/>
    </source>
</evidence>
<accession>A0A1F5JHN3</accession>
<gene>
    <name evidence="14" type="ORF">A2867_01630</name>
</gene>
<evidence type="ECO:0000313" key="15">
    <source>
        <dbReference type="Proteomes" id="UP000177555"/>
    </source>
</evidence>
<comment type="caution">
    <text evidence="14">The sequence shown here is derived from an EMBL/GenBank/DDBJ whole genome shotgun (WGS) entry which is preliminary data.</text>
</comment>